<accession>A0AA37WGW2</accession>
<dbReference type="AlphaFoldDB" id="A0AA37WGW2"/>
<reference evidence="1" key="2">
    <citation type="submission" date="2023-01" db="EMBL/GenBank/DDBJ databases">
        <title>Draft genome sequence of Agaribacter marinus strain NBRC 110023.</title>
        <authorList>
            <person name="Sun Q."/>
            <person name="Mori K."/>
        </authorList>
    </citation>
    <scope>NUCLEOTIDE SEQUENCE</scope>
    <source>
        <strain evidence="1">NBRC 110023</strain>
    </source>
</reference>
<gene>
    <name evidence="1" type="ORF">GCM10007852_00910</name>
</gene>
<dbReference type="EMBL" id="BSOT01000001">
    <property type="protein sequence ID" value="GLR69183.1"/>
    <property type="molecule type" value="Genomic_DNA"/>
</dbReference>
<evidence type="ECO:0000313" key="2">
    <source>
        <dbReference type="Proteomes" id="UP001156601"/>
    </source>
</evidence>
<comment type="caution">
    <text evidence="1">The sequence shown here is derived from an EMBL/GenBank/DDBJ whole genome shotgun (WGS) entry which is preliminary data.</text>
</comment>
<proteinExistence type="predicted"/>
<name>A0AA37WGW2_9ALTE</name>
<dbReference type="RefSeq" id="WP_284215502.1">
    <property type="nucleotide sequence ID" value="NZ_BSOT01000001.1"/>
</dbReference>
<organism evidence="1 2">
    <name type="scientific">Agaribacter marinus</name>
    <dbReference type="NCBI Taxonomy" id="1431249"/>
    <lineage>
        <taxon>Bacteria</taxon>
        <taxon>Pseudomonadati</taxon>
        <taxon>Pseudomonadota</taxon>
        <taxon>Gammaproteobacteria</taxon>
        <taxon>Alteromonadales</taxon>
        <taxon>Alteromonadaceae</taxon>
        <taxon>Agaribacter</taxon>
    </lineage>
</organism>
<keyword evidence="2" id="KW-1185">Reference proteome</keyword>
<reference evidence="1" key="1">
    <citation type="journal article" date="2014" name="Int. J. Syst. Evol. Microbiol.">
        <title>Complete genome sequence of Corynebacterium casei LMG S-19264T (=DSM 44701T), isolated from a smear-ripened cheese.</title>
        <authorList>
            <consortium name="US DOE Joint Genome Institute (JGI-PGF)"/>
            <person name="Walter F."/>
            <person name="Albersmeier A."/>
            <person name="Kalinowski J."/>
            <person name="Ruckert C."/>
        </authorList>
    </citation>
    <scope>NUCLEOTIDE SEQUENCE</scope>
    <source>
        <strain evidence="1">NBRC 110023</strain>
    </source>
</reference>
<dbReference type="Proteomes" id="UP001156601">
    <property type="component" value="Unassembled WGS sequence"/>
</dbReference>
<sequence>MEIFKASVQYNDLKGSCAADRADNSDATEWLKNNDHIQEYEFLVGISLFAGENHGEHRDPVSVTFLITDETGFRALGQNSSEYEIRKVNVDMEITAFLALFKRFEITLSTNSCLEGKEY</sequence>
<evidence type="ECO:0000313" key="1">
    <source>
        <dbReference type="EMBL" id="GLR69183.1"/>
    </source>
</evidence>
<protein>
    <submittedName>
        <fullName evidence="1">Uncharacterized protein</fullName>
    </submittedName>
</protein>